<organism evidence="3 4">
    <name type="scientific">Paenibacillus wenxiniae</name>
    <dbReference type="NCBI Taxonomy" id="1636843"/>
    <lineage>
        <taxon>Bacteria</taxon>
        <taxon>Bacillati</taxon>
        <taxon>Bacillota</taxon>
        <taxon>Bacilli</taxon>
        <taxon>Bacillales</taxon>
        <taxon>Paenibacillaceae</taxon>
        <taxon>Paenibacillus</taxon>
    </lineage>
</organism>
<dbReference type="Proteomes" id="UP001597233">
    <property type="component" value="Unassembled WGS sequence"/>
</dbReference>
<dbReference type="EMBL" id="JBHUEH010000032">
    <property type="protein sequence ID" value="MFD1887873.1"/>
    <property type="molecule type" value="Genomic_DNA"/>
</dbReference>
<accession>A0ABW4RQG3</accession>
<protein>
    <submittedName>
        <fullName evidence="3">NUDIX domain-containing protein</fullName>
    </submittedName>
</protein>
<dbReference type="PANTHER" id="PTHR21340">
    <property type="entry name" value="DIADENOSINE 5,5-P1,P4-TETRAPHOSPHATE PYROPHOSPHOHYDROLASE MUTT"/>
    <property type="match status" value="1"/>
</dbReference>
<keyword evidence="4" id="KW-1185">Reference proteome</keyword>
<dbReference type="RefSeq" id="WP_347323841.1">
    <property type="nucleotide sequence ID" value="NZ_JBCGUH010000002.1"/>
</dbReference>
<reference evidence="4" key="1">
    <citation type="journal article" date="2019" name="Int. J. Syst. Evol. Microbiol.">
        <title>The Global Catalogue of Microorganisms (GCM) 10K type strain sequencing project: providing services to taxonomists for standard genome sequencing and annotation.</title>
        <authorList>
            <consortium name="The Broad Institute Genomics Platform"/>
            <consortium name="The Broad Institute Genome Sequencing Center for Infectious Disease"/>
            <person name="Wu L."/>
            <person name="Ma J."/>
        </authorList>
    </citation>
    <scope>NUCLEOTIDE SEQUENCE [LARGE SCALE GENOMIC DNA]</scope>
    <source>
        <strain evidence="4">CCUG 54950</strain>
    </source>
</reference>
<dbReference type="Pfam" id="PF00293">
    <property type="entry name" value="NUDIX"/>
    <property type="match status" value="1"/>
</dbReference>
<dbReference type="CDD" id="cd04690">
    <property type="entry name" value="NUDIX_Hydrolase"/>
    <property type="match status" value="1"/>
</dbReference>
<evidence type="ECO:0000256" key="1">
    <source>
        <dbReference type="ARBA" id="ARBA00022801"/>
    </source>
</evidence>
<dbReference type="InterPro" id="IPR051325">
    <property type="entry name" value="Nudix_hydrolase_domain"/>
</dbReference>
<dbReference type="InterPro" id="IPR020084">
    <property type="entry name" value="NUDIX_hydrolase_CS"/>
</dbReference>
<evidence type="ECO:0000259" key="2">
    <source>
        <dbReference type="PROSITE" id="PS51462"/>
    </source>
</evidence>
<keyword evidence="1" id="KW-0378">Hydrolase</keyword>
<dbReference type="SUPFAM" id="SSF55811">
    <property type="entry name" value="Nudix"/>
    <property type="match status" value="1"/>
</dbReference>
<dbReference type="InterPro" id="IPR000086">
    <property type="entry name" value="NUDIX_hydrolase_dom"/>
</dbReference>
<comment type="caution">
    <text evidence="3">The sequence shown here is derived from an EMBL/GenBank/DDBJ whole genome shotgun (WGS) entry which is preliminary data.</text>
</comment>
<feature type="domain" description="Nudix hydrolase" evidence="2">
    <location>
        <begin position="1"/>
        <end position="130"/>
    </location>
</feature>
<dbReference type="PROSITE" id="PS00893">
    <property type="entry name" value="NUDIX_BOX"/>
    <property type="match status" value="1"/>
</dbReference>
<dbReference type="InterPro" id="IPR015797">
    <property type="entry name" value="NUDIX_hydrolase-like_dom_sf"/>
</dbReference>
<sequence length="133" mass="15190">MSTIIDKIAWISLNERKLLCVRSKGKELYYIPGGKRDPGEEDQQTLIREVQEELGVTLEQETIMHVGTFEAEADSKATGTIVRLTCYTADYEGTLQPDSEIEEMAWLSYDDQDRVSVASRLVFEQLKQQELLD</sequence>
<gene>
    <name evidence="3" type="ORF">ACFSC9_20545</name>
</gene>
<evidence type="ECO:0000313" key="4">
    <source>
        <dbReference type="Proteomes" id="UP001597233"/>
    </source>
</evidence>
<name>A0ABW4RQG3_9BACL</name>
<proteinExistence type="predicted"/>
<dbReference type="PROSITE" id="PS51462">
    <property type="entry name" value="NUDIX"/>
    <property type="match status" value="1"/>
</dbReference>
<evidence type="ECO:0000313" key="3">
    <source>
        <dbReference type="EMBL" id="MFD1887873.1"/>
    </source>
</evidence>
<dbReference type="PANTHER" id="PTHR21340:SF0">
    <property type="entry name" value="BIS(5'-NUCLEOSYL)-TETRAPHOSPHATASE [ASYMMETRICAL]"/>
    <property type="match status" value="1"/>
</dbReference>
<dbReference type="Gene3D" id="3.90.79.10">
    <property type="entry name" value="Nucleoside Triphosphate Pyrophosphohydrolase"/>
    <property type="match status" value="1"/>
</dbReference>